<dbReference type="OrthoDB" id="6353782at2759"/>
<dbReference type="KEGG" id="xla:121401546"/>
<dbReference type="Proteomes" id="UP000186698">
    <property type="component" value="Chromosome 1L"/>
</dbReference>
<proteinExistence type="predicted"/>
<dbReference type="OMA" id="KWCTTPY"/>
<dbReference type="Gene3D" id="2.60.40.10">
    <property type="entry name" value="Immunoglobulins"/>
    <property type="match status" value="1"/>
</dbReference>
<reference evidence="2" key="1">
    <citation type="submission" date="2025-08" db="UniProtKB">
        <authorList>
            <consortium name="RefSeq"/>
        </authorList>
    </citation>
    <scope>IDENTIFICATION</scope>
    <source>
        <strain evidence="2">J_2021</strain>
        <tissue evidence="2">Erythrocytes</tissue>
    </source>
</reference>
<keyword evidence="1" id="KW-1185">Reference proteome</keyword>
<dbReference type="GeneID" id="121401546"/>
<dbReference type="RefSeq" id="XP_041442672.1">
    <property type="nucleotide sequence ID" value="XM_041586738.1"/>
</dbReference>
<dbReference type="AlphaFoldDB" id="A0A1L8HSR6"/>
<dbReference type="InterPro" id="IPR013783">
    <property type="entry name" value="Ig-like_fold"/>
</dbReference>
<evidence type="ECO:0000313" key="1">
    <source>
        <dbReference type="Proteomes" id="UP000186698"/>
    </source>
</evidence>
<gene>
    <name evidence="2" type="primary">LOC121401546</name>
</gene>
<organism evidence="1 2">
    <name type="scientific">Xenopus laevis</name>
    <name type="common">African clawed frog</name>
    <dbReference type="NCBI Taxonomy" id="8355"/>
    <lineage>
        <taxon>Eukaryota</taxon>
        <taxon>Metazoa</taxon>
        <taxon>Chordata</taxon>
        <taxon>Craniata</taxon>
        <taxon>Vertebrata</taxon>
        <taxon>Euteleostomi</taxon>
        <taxon>Amphibia</taxon>
        <taxon>Batrachia</taxon>
        <taxon>Anura</taxon>
        <taxon>Pipoidea</taxon>
        <taxon>Pipidae</taxon>
        <taxon>Xenopodinae</taxon>
        <taxon>Xenopus</taxon>
        <taxon>Xenopus</taxon>
    </lineage>
</organism>
<protein>
    <submittedName>
        <fullName evidence="2">Uncharacterized protein LOC121401546</fullName>
    </submittedName>
</protein>
<dbReference type="PaxDb" id="8355-A0A1L8HSR6"/>
<sequence length="310" mass="34506">MSRALLLLLCSLLYGIGSHMNIQEIVAYEGSLILLGGRPDFNEQMVVDLYKDLTWLGTYHHGFQCASQYEERLEFHQENGSFSLRDLGENDHGTYTYDVLQIIDGKNNKTQVKIHVTVTEKKAVTVEPSGISPINQRSVTSTDSTSTNSTRTSTTFISEFTVNVMGQVCVWLCCVALLHPLLILICTLIRCHPRGRRLPKFCNELMETMGSLSLSCVFFSSVFWLFYDNGAGGTMTWCLSVISIILIAVNASPVVKWCTTPYGPESSTLPFCNVIDTNTKSPLTPRLCGYFSLLLVALFSLSTILGFYLT</sequence>
<evidence type="ECO:0000313" key="2">
    <source>
        <dbReference type="RefSeq" id="XP_041442672.1"/>
    </source>
</evidence>
<accession>A0A1L8HSR6</accession>
<name>A0A1L8HSR6_XENLA</name>